<evidence type="ECO:0000313" key="13">
    <source>
        <dbReference type="EMBL" id="VDL19681.1"/>
    </source>
</evidence>
<dbReference type="EC" id="1.16.3.1" evidence="3"/>
<dbReference type="GO" id="GO:0016226">
    <property type="term" value="P:iron-sulfur cluster assembly"/>
    <property type="evidence" value="ECO:0007669"/>
    <property type="project" value="InterPro"/>
</dbReference>
<dbReference type="GO" id="GO:0004322">
    <property type="term" value="F:ferroxidase activity"/>
    <property type="evidence" value="ECO:0007669"/>
    <property type="project" value="UniProtKB-EC"/>
</dbReference>
<evidence type="ECO:0000256" key="9">
    <source>
        <dbReference type="ARBA" id="ARBA00023004"/>
    </source>
</evidence>
<dbReference type="AlphaFoldDB" id="A0A0R3SCD1"/>
<name>A0A0R3SCD1_HYMDI</name>
<dbReference type="STRING" id="6216.A0A0R3SCD1"/>
<reference evidence="14 16" key="3">
    <citation type="submission" date="2019-07" db="EMBL/GenBank/DDBJ databases">
        <authorList>
            <person name="Jastrzebski P J."/>
            <person name="Paukszto L."/>
            <person name="Jastrzebski P J."/>
        </authorList>
    </citation>
    <scope>NUCLEOTIDE SEQUENCE [LARGE SCALE GENOMIC DNA]</scope>
    <source>
        <strain evidence="14 16">WMS-il1</strain>
    </source>
</reference>
<evidence type="ECO:0000256" key="6">
    <source>
        <dbReference type="ARBA" id="ARBA00022496"/>
    </source>
</evidence>
<gene>
    <name evidence="13" type="ORF">HDID_LOCUS2220</name>
    <name evidence="14" type="ORF">WMSIL1_LOCUS2948</name>
</gene>
<dbReference type="Proteomes" id="UP000274504">
    <property type="component" value="Unassembled WGS sequence"/>
</dbReference>
<dbReference type="GO" id="GO:0005739">
    <property type="term" value="C:mitochondrion"/>
    <property type="evidence" value="ECO:0007669"/>
    <property type="project" value="UniProtKB-SubCell"/>
</dbReference>
<dbReference type="Pfam" id="PF01491">
    <property type="entry name" value="Frataxin_Cyay"/>
    <property type="match status" value="1"/>
</dbReference>
<evidence type="ECO:0000313" key="14">
    <source>
        <dbReference type="EMBL" id="VUZ42327.1"/>
    </source>
</evidence>
<keyword evidence="8" id="KW-0560">Oxidoreductase</keyword>
<dbReference type="PANTHER" id="PTHR16821:SF2">
    <property type="entry name" value="FRATAXIN, MITOCHONDRIAL"/>
    <property type="match status" value="1"/>
</dbReference>
<comment type="catalytic activity">
    <reaction evidence="12">
        <text>4 Fe(2+) + O2 + 4 H(+) = 4 Fe(3+) + 2 H2O</text>
        <dbReference type="Rhea" id="RHEA:11148"/>
        <dbReference type="ChEBI" id="CHEBI:15377"/>
        <dbReference type="ChEBI" id="CHEBI:15378"/>
        <dbReference type="ChEBI" id="CHEBI:15379"/>
        <dbReference type="ChEBI" id="CHEBI:29033"/>
        <dbReference type="ChEBI" id="CHEBI:29034"/>
        <dbReference type="EC" id="1.16.3.1"/>
    </reaction>
</comment>
<dbReference type="PRINTS" id="PR00904">
    <property type="entry name" value="FRATAXIN"/>
</dbReference>
<protein>
    <recommendedName>
        <fullName evidence="3">ferroxidase</fullName>
        <ecNumber evidence="3">1.16.3.1</ecNumber>
    </recommendedName>
</protein>
<dbReference type="InterPro" id="IPR017789">
    <property type="entry name" value="Frataxin"/>
</dbReference>
<dbReference type="InterPro" id="IPR020895">
    <property type="entry name" value="Frataxin_CS"/>
</dbReference>
<dbReference type="EMBL" id="UYSG01000516">
    <property type="protein sequence ID" value="VDL19681.1"/>
    <property type="molecule type" value="Genomic_DNA"/>
</dbReference>
<reference evidence="13 15" key="2">
    <citation type="submission" date="2018-11" db="EMBL/GenBank/DDBJ databases">
        <authorList>
            <consortium name="Pathogen Informatics"/>
        </authorList>
    </citation>
    <scope>NUCLEOTIDE SEQUENCE [LARGE SCALE GENOMIC DNA]</scope>
</reference>
<keyword evidence="6" id="KW-0410">Iron transport</keyword>
<keyword evidence="10" id="KW-0406">Ion transport</keyword>
<dbReference type="NCBIfam" id="TIGR03422">
    <property type="entry name" value="mito_frataxin"/>
    <property type="match status" value="1"/>
</dbReference>
<evidence type="ECO:0000256" key="8">
    <source>
        <dbReference type="ARBA" id="ARBA00023002"/>
    </source>
</evidence>
<evidence type="ECO:0000256" key="7">
    <source>
        <dbReference type="ARBA" id="ARBA00022946"/>
    </source>
</evidence>
<dbReference type="GO" id="GO:0008199">
    <property type="term" value="F:ferric iron binding"/>
    <property type="evidence" value="ECO:0007669"/>
    <property type="project" value="InterPro"/>
</dbReference>
<dbReference type="NCBIfam" id="TIGR03421">
    <property type="entry name" value="FeS_CyaY"/>
    <property type="match status" value="1"/>
</dbReference>
<dbReference type="PANTHER" id="PTHR16821">
    <property type="entry name" value="FRATAXIN"/>
    <property type="match status" value="1"/>
</dbReference>
<dbReference type="GO" id="GO:0008198">
    <property type="term" value="F:ferrous iron binding"/>
    <property type="evidence" value="ECO:0007669"/>
    <property type="project" value="TreeGrafter"/>
</dbReference>
<evidence type="ECO:0000256" key="3">
    <source>
        <dbReference type="ARBA" id="ARBA00013107"/>
    </source>
</evidence>
<dbReference type="OrthoDB" id="1897642at2759"/>
<dbReference type="GO" id="GO:0051537">
    <property type="term" value="F:2 iron, 2 sulfur cluster binding"/>
    <property type="evidence" value="ECO:0007669"/>
    <property type="project" value="TreeGrafter"/>
</dbReference>
<dbReference type="GO" id="GO:0006826">
    <property type="term" value="P:iron ion transport"/>
    <property type="evidence" value="ECO:0007669"/>
    <property type="project" value="UniProtKB-KW"/>
</dbReference>
<accession>A0A0R3SCD1</accession>
<keyword evidence="5" id="KW-0813">Transport</keyword>
<dbReference type="GO" id="GO:0034986">
    <property type="term" value="F:iron chaperone activity"/>
    <property type="evidence" value="ECO:0007669"/>
    <property type="project" value="TreeGrafter"/>
</dbReference>
<evidence type="ECO:0000256" key="11">
    <source>
        <dbReference type="ARBA" id="ARBA00023128"/>
    </source>
</evidence>
<dbReference type="InterPro" id="IPR002908">
    <property type="entry name" value="Frataxin/CyaY"/>
</dbReference>
<evidence type="ECO:0000313" key="17">
    <source>
        <dbReference type="WBParaSite" id="HDID_0000221901-mRNA-1"/>
    </source>
</evidence>
<evidence type="ECO:0000256" key="4">
    <source>
        <dbReference type="ARBA" id="ARBA00022434"/>
    </source>
</evidence>
<evidence type="ECO:0000313" key="16">
    <source>
        <dbReference type="Proteomes" id="UP000321570"/>
    </source>
</evidence>
<keyword evidence="16" id="KW-1185">Reference proteome</keyword>
<proteinExistence type="inferred from homology"/>
<dbReference type="SMART" id="SM01219">
    <property type="entry name" value="Frataxin_Cyay"/>
    <property type="match status" value="1"/>
</dbReference>
<dbReference type="InterPro" id="IPR036524">
    <property type="entry name" value="Frataxin/CyaY_sf"/>
</dbReference>
<evidence type="ECO:0000256" key="2">
    <source>
        <dbReference type="ARBA" id="ARBA00008183"/>
    </source>
</evidence>
<dbReference type="Gene3D" id="3.30.920.10">
    <property type="entry name" value="Frataxin/CyaY"/>
    <property type="match status" value="1"/>
</dbReference>
<reference evidence="17" key="1">
    <citation type="submission" date="2017-02" db="UniProtKB">
        <authorList>
            <consortium name="WormBaseParasite"/>
        </authorList>
    </citation>
    <scope>IDENTIFICATION</scope>
</reference>
<comment type="similarity">
    <text evidence="2">Belongs to the frataxin family.</text>
</comment>
<sequence>MFAKQSLSFLHRLIRPVVVRSLPSIASNCRNISKISQVQIARYATLPAEQVSSYSNLTPIEFERQSEHTLQFLNTFMEDLSDKFDLGTHFDVSYANGVLSVAFGSAYGTYVLNKQTPNKQIWLSSPKSGPKRFDYNPTMHSWTYRHDNSDLFDLLSKEISEIVNSPVIIRNPLLDS</sequence>
<evidence type="ECO:0000256" key="12">
    <source>
        <dbReference type="ARBA" id="ARBA00047990"/>
    </source>
</evidence>
<dbReference type="GO" id="GO:0006879">
    <property type="term" value="P:intracellular iron ion homeostasis"/>
    <property type="evidence" value="ECO:0007669"/>
    <property type="project" value="UniProtKB-KW"/>
</dbReference>
<keyword evidence="9" id="KW-0408">Iron</keyword>
<dbReference type="PROSITE" id="PS50810">
    <property type="entry name" value="FRATAXIN_2"/>
    <property type="match status" value="1"/>
</dbReference>
<evidence type="ECO:0000256" key="5">
    <source>
        <dbReference type="ARBA" id="ARBA00022448"/>
    </source>
</evidence>
<organism evidence="17">
    <name type="scientific">Hymenolepis diminuta</name>
    <name type="common">Rat tapeworm</name>
    <dbReference type="NCBI Taxonomy" id="6216"/>
    <lineage>
        <taxon>Eukaryota</taxon>
        <taxon>Metazoa</taxon>
        <taxon>Spiralia</taxon>
        <taxon>Lophotrochozoa</taxon>
        <taxon>Platyhelminthes</taxon>
        <taxon>Cestoda</taxon>
        <taxon>Eucestoda</taxon>
        <taxon>Cyclophyllidea</taxon>
        <taxon>Hymenolepididae</taxon>
        <taxon>Hymenolepis</taxon>
    </lineage>
</organism>
<evidence type="ECO:0000313" key="15">
    <source>
        <dbReference type="Proteomes" id="UP000274504"/>
    </source>
</evidence>
<evidence type="ECO:0000256" key="10">
    <source>
        <dbReference type="ARBA" id="ARBA00023065"/>
    </source>
</evidence>
<keyword evidence="4" id="KW-0409">Iron storage</keyword>
<dbReference type="EMBL" id="CABIJS010000088">
    <property type="protein sequence ID" value="VUZ42327.1"/>
    <property type="molecule type" value="Genomic_DNA"/>
</dbReference>
<comment type="subcellular location">
    <subcellularLocation>
        <location evidence="1">Mitochondrion</location>
    </subcellularLocation>
</comment>
<dbReference type="WBParaSite" id="HDID_0000221901-mRNA-1">
    <property type="protein sequence ID" value="HDID_0000221901-mRNA-1"/>
    <property type="gene ID" value="HDID_0000221901"/>
</dbReference>
<evidence type="ECO:0000256" key="1">
    <source>
        <dbReference type="ARBA" id="ARBA00004173"/>
    </source>
</evidence>
<keyword evidence="11" id="KW-0496">Mitochondrion</keyword>
<dbReference type="PROSITE" id="PS01344">
    <property type="entry name" value="FRATAXIN_1"/>
    <property type="match status" value="1"/>
</dbReference>
<dbReference type="Proteomes" id="UP000321570">
    <property type="component" value="Unassembled WGS sequence"/>
</dbReference>
<keyword evidence="7" id="KW-0809">Transit peptide</keyword>
<dbReference type="SUPFAM" id="SSF55387">
    <property type="entry name" value="Frataxin/Nqo15-like"/>
    <property type="match status" value="1"/>
</dbReference>